<evidence type="ECO:0000313" key="3">
    <source>
        <dbReference type="Proteomes" id="UP000030988"/>
    </source>
</evidence>
<name>A0A0B2BTK4_9SPHN</name>
<dbReference type="RefSeq" id="WP_039097186.1">
    <property type="nucleotide sequence ID" value="NZ_JTDN01000002.1"/>
</dbReference>
<evidence type="ECO:0000256" key="1">
    <source>
        <dbReference type="SAM" id="Phobius"/>
    </source>
</evidence>
<keyword evidence="3" id="KW-1185">Reference proteome</keyword>
<proteinExistence type="predicted"/>
<accession>A0A0B2BTK4</accession>
<sequence>MARRSPLDDPHAAAHAWARFRRLMWLMLALTIAVVVIAMLVLWQQGALVSVHFFIASALGIGLTMLLMSALMGLVFLSNGTGHDHSVNHRLDGEDQAPD</sequence>
<reference evidence="2 3" key="1">
    <citation type="submission" date="2014-11" db="EMBL/GenBank/DDBJ databases">
        <title>Draft genome sequence of Kirrobacter mercurialis.</title>
        <authorList>
            <person name="Coil D.A."/>
            <person name="Eisen J.A."/>
        </authorList>
    </citation>
    <scope>NUCLEOTIDE SEQUENCE [LARGE SCALE GENOMIC DNA]</scope>
    <source>
        <strain evidence="2 3">Coronado</strain>
    </source>
</reference>
<dbReference type="Proteomes" id="UP000030988">
    <property type="component" value="Unassembled WGS sequence"/>
</dbReference>
<keyword evidence="1" id="KW-1133">Transmembrane helix</keyword>
<evidence type="ECO:0000313" key="2">
    <source>
        <dbReference type="EMBL" id="KHL24734.1"/>
    </source>
</evidence>
<dbReference type="OrthoDB" id="7391705at2"/>
<dbReference type="EMBL" id="JTDN01000002">
    <property type="protein sequence ID" value="KHL24734.1"/>
    <property type="molecule type" value="Genomic_DNA"/>
</dbReference>
<protein>
    <submittedName>
        <fullName evidence="2">Uncharacterized protein</fullName>
    </submittedName>
</protein>
<organism evidence="2 3">
    <name type="scientific">Croceibacterium mercuriale</name>
    <dbReference type="NCBI Taxonomy" id="1572751"/>
    <lineage>
        <taxon>Bacteria</taxon>
        <taxon>Pseudomonadati</taxon>
        <taxon>Pseudomonadota</taxon>
        <taxon>Alphaproteobacteria</taxon>
        <taxon>Sphingomonadales</taxon>
        <taxon>Erythrobacteraceae</taxon>
        <taxon>Croceibacterium</taxon>
    </lineage>
</organism>
<feature type="transmembrane region" description="Helical" evidence="1">
    <location>
        <begin position="23"/>
        <end position="43"/>
    </location>
</feature>
<feature type="transmembrane region" description="Helical" evidence="1">
    <location>
        <begin position="49"/>
        <end position="77"/>
    </location>
</feature>
<dbReference type="STRING" id="1572751.PK98_12430"/>
<dbReference type="AlphaFoldDB" id="A0A0B2BTK4"/>
<comment type="caution">
    <text evidence="2">The sequence shown here is derived from an EMBL/GenBank/DDBJ whole genome shotgun (WGS) entry which is preliminary data.</text>
</comment>
<keyword evidence="1" id="KW-0812">Transmembrane</keyword>
<gene>
    <name evidence="2" type="ORF">PK98_12430</name>
</gene>
<keyword evidence="1" id="KW-0472">Membrane</keyword>